<feature type="signal peptide" evidence="3">
    <location>
        <begin position="1"/>
        <end position="21"/>
    </location>
</feature>
<evidence type="ECO:0000313" key="6">
    <source>
        <dbReference type="Proteomes" id="UP001374579"/>
    </source>
</evidence>
<dbReference type="AlphaFoldDB" id="A0AAN9AZY8"/>
<proteinExistence type="predicted"/>
<name>A0AAN9AZY8_9CAEN</name>
<dbReference type="SUPFAM" id="SSF57262">
    <property type="entry name" value="Leech antihemostatic proteins"/>
    <property type="match status" value="1"/>
</dbReference>
<dbReference type="Gene3D" id="2.10.22.10">
    <property type="entry name" value="Antistasin, domain 1"/>
    <property type="match status" value="1"/>
</dbReference>
<keyword evidence="2" id="KW-0722">Serine protease inhibitor</keyword>
<dbReference type="Proteomes" id="UP001374579">
    <property type="component" value="Unassembled WGS sequence"/>
</dbReference>
<dbReference type="Pfam" id="PF02822">
    <property type="entry name" value="Antistasin"/>
    <property type="match status" value="1"/>
</dbReference>
<keyword evidence="1" id="KW-0646">Protease inhibitor</keyword>
<dbReference type="PROSITE" id="PS51252">
    <property type="entry name" value="ANTISTASIN"/>
    <property type="match status" value="1"/>
</dbReference>
<gene>
    <name evidence="5" type="ORF">V1264_005461</name>
</gene>
<organism evidence="5 6">
    <name type="scientific">Littorina saxatilis</name>
    <dbReference type="NCBI Taxonomy" id="31220"/>
    <lineage>
        <taxon>Eukaryota</taxon>
        <taxon>Metazoa</taxon>
        <taxon>Spiralia</taxon>
        <taxon>Lophotrochozoa</taxon>
        <taxon>Mollusca</taxon>
        <taxon>Gastropoda</taxon>
        <taxon>Caenogastropoda</taxon>
        <taxon>Littorinimorpha</taxon>
        <taxon>Littorinoidea</taxon>
        <taxon>Littorinidae</taxon>
        <taxon>Littorina</taxon>
    </lineage>
</organism>
<dbReference type="InterPro" id="IPR004094">
    <property type="entry name" value="Antistasin-like"/>
</dbReference>
<comment type="caution">
    <text evidence="5">The sequence shown here is derived from an EMBL/GenBank/DDBJ whole genome shotgun (WGS) entry which is preliminary data.</text>
</comment>
<evidence type="ECO:0000313" key="5">
    <source>
        <dbReference type="EMBL" id="KAK7096126.1"/>
    </source>
</evidence>
<evidence type="ECO:0000259" key="4">
    <source>
        <dbReference type="PROSITE" id="PS51252"/>
    </source>
</evidence>
<keyword evidence="6" id="KW-1185">Reference proteome</keyword>
<feature type="domain" description="Antistasin-like" evidence="4">
    <location>
        <begin position="67"/>
        <end position="92"/>
    </location>
</feature>
<evidence type="ECO:0000256" key="1">
    <source>
        <dbReference type="ARBA" id="ARBA00022690"/>
    </source>
</evidence>
<accession>A0AAN9AZY8</accession>
<protein>
    <recommendedName>
        <fullName evidence="4">Antistasin-like domain-containing protein</fullName>
    </recommendedName>
</protein>
<dbReference type="GO" id="GO:0004867">
    <property type="term" value="F:serine-type endopeptidase inhibitor activity"/>
    <property type="evidence" value="ECO:0007669"/>
    <property type="project" value="UniProtKB-KW"/>
</dbReference>
<dbReference type="InterPro" id="IPR011061">
    <property type="entry name" value="Hirudin/antistatin"/>
</dbReference>
<reference evidence="5 6" key="1">
    <citation type="submission" date="2024-02" db="EMBL/GenBank/DDBJ databases">
        <title>Chromosome-scale genome assembly of the rough periwinkle Littorina saxatilis.</title>
        <authorList>
            <person name="De Jode A."/>
            <person name="Faria R."/>
            <person name="Formenti G."/>
            <person name="Sims Y."/>
            <person name="Smith T.P."/>
            <person name="Tracey A."/>
            <person name="Wood J.M.D."/>
            <person name="Zagrodzka Z.B."/>
            <person name="Johannesson K."/>
            <person name="Butlin R.K."/>
            <person name="Leder E.H."/>
        </authorList>
    </citation>
    <scope>NUCLEOTIDE SEQUENCE [LARGE SCALE GENOMIC DNA]</scope>
    <source>
        <strain evidence="5">Snail1</strain>
        <tissue evidence="5">Muscle</tissue>
    </source>
</reference>
<dbReference type="EMBL" id="JBAMIC010000014">
    <property type="protein sequence ID" value="KAK7096126.1"/>
    <property type="molecule type" value="Genomic_DNA"/>
</dbReference>
<feature type="chain" id="PRO_5042918938" description="Antistasin-like domain-containing protein" evidence="3">
    <location>
        <begin position="22"/>
        <end position="101"/>
    </location>
</feature>
<sequence length="101" mass="10824">MGTKLLLVGIALLGFLCQSSGRPQRRGSCLLLCGDFNKVTCPSGYTCKSNGCGSECFNTSFVQPQGCPLFDCDSHCPLGFKRDQHGCQSCECDYSALQVGK</sequence>
<keyword evidence="3" id="KW-0732">Signal</keyword>
<evidence type="ECO:0000256" key="3">
    <source>
        <dbReference type="SAM" id="SignalP"/>
    </source>
</evidence>
<evidence type="ECO:0000256" key="2">
    <source>
        <dbReference type="ARBA" id="ARBA00022900"/>
    </source>
</evidence>